<evidence type="ECO:0008006" key="3">
    <source>
        <dbReference type="Google" id="ProtNLM"/>
    </source>
</evidence>
<dbReference type="HOGENOM" id="CLU_1966890_0_0_4"/>
<sequence>MKWHTMPLGACSGSPRCHRQAPRASHNAWPPARAGEMETFVVQRSSRRHKRPAPIPAHWWRAGAYASAPAVALWIVARMPAALLTMIFGTPSAAYWLNHAGDTVFVAGWLASAVVLWIARRHAARPPEAEPDPARNPPRRHHVG</sequence>
<dbReference type="KEGG" id="reu:Reut_A3240"/>
<proteinExistence type="predicted"/>
<feature type="transmembrane region" description="Helical" evidence="1">
    <location>
        <begin position="103"/>
        <end position="119"/>
    </location>
</feature>
<reference evidence="2" key="1">
    <citation type="submission" date="2005-08" db="EMBL/GenBank/DDBJ databases">
        <title>Complete sequence of Chromosome1 of Ralstonia eutropha JMP134.</title>
        <authorList>
            <person name="Copeland A."/>
            <person name="Lucas S."/>
            <person name="Lapidus A."/>
            <person name="Barry K."/>
            <person name="Detter J.C."/>
            <person name="Glavina T."/>
            <person name="Hammon N."/>
            <person name="Israni S."/>
            <person name="Pitluck S."/>
            <person name="Goltsman E."/>
            <person name="Martinez M."/>
            <person name="Schmutz J."/>
            <person name="Larimer F."/>
            <person name="Land M."/>
            <person name="Lykidis A."/>
            <person name="Richardson P."/>
        </authorList>
    </citation>
    <scope>NUCLEOTIDE SEQUENCE</scope>
    <source>
        <strain evidence="2">JMP134</strain>
    </source>
</reference>
<gene>
    <name evidence="2" type="ordered locus">Reut_A3240</name>
</gene>
<keyword evidence="1" id="KW-0812">Transmembrane</keyword>
<dbReference type="AlphaFoldDB" id="Q46W83"/>
<keyword evidence="1" id="KW-0472">Membrane</keyword>
<evidence type="ECO:0000256" key="1">
    <source>
        <dbReference type="SAM" id="Phobius"/>
    </source>
</evidence>
<evidence type="ECO:0000313" key="2">
    <source>
        <dbReference type="EMBL" id="AAZ62600.1"/>
    </source>
</evidence>
<accession>Q46W83</accession>
<keyword evidence="1" id="KW-1133">Transmembrane helix</keyword>
<name>Q46W83_CUPPJ</name>
<protein>
    <recommendedName>
        <fullName evidence="3">Transmembrane protein</fullName>
    </recommendedName>
</protein>
<dbReference type="EMBL" id="CP000090">
    <property type="protein sequence ID" value="AAZ62600.1"/>
    <property type="molecule type" value="Genomic_DNA"/>
</dbReference>
<organism evidence="2">
    <name type="scientific">Cupriavidus pinatubonensis (strain JMP 134 / LMG 1197)</name>
    <name type="common">Cupriavidus necator (strain JMP 134)</name>
    <dbReference type="NCBI Taxonomy" id="264198"/>
    <lineage>
        <taxon>Bacteria</taxon>
        <taxon>Pseudomonadati</taxon>
        <taxon>Pseudomonadota</taxon>
        <taxon>Betaproteobacteria</taxon>
        <taxon>Burkholderiales</taxon>
        <taxon>Burkholderiaceae</taxon>
        <taxon>Cupriavidus</taxon>
    </lineage>
</organism>
<dbReference type="STRING" id="264198.Reut_A3240"/>